<organism evidence="1 2">
    <name type="scientific">Thermococcus litoralis (strain ATCC 51850 / DSM 5473 / JCM 8560 / NS-C)</name>
    <dbReference type="NCBI Taxonomy" id="523849"/>
    <lineage>
        <taxon>Archaea</taxon>
        <taxon>Methanobacteriati</taxon>
        <taxon>Methanobacteriota</taxon>
        <taxon>Thermococci</taxon>
        <taxon>Thermococcales</taxon>
        <taxon>Thermococcaceae</taxon>
        <taxon>Thermococcus</taxon>
    </lineage>
</organism>
<name>H3ZMT9_THELN</name>
<gene>
    <name evidence="1" type="ORF">OCC_05706</name>
</gene>
<keyword evidence="2" id="KW-1185">Reference proteome</keyword>
<dbReference type="OrthoDB" id="103493at2157"/>
<dbReference type="STRING" id="523849.OCC_05706"/>
<dbReference type="AlphaFoldDB" id="H3ZMT9"/>
<dbReference type="PaxDb" id="523849-OCC_05706"/>
<reference evidence="1 2" key="1">
    <citation type="journal article" date="2012" name="J. Bacteriol.">
        <title>Genome sequence of the model hyperthermophilic archaeon Thermococcus litoralis NS-C.</title>
        <authorList>
            <person name="Gardner A.F."/>
            <person name="Kumar S."/>
            <person name="Perler F.B."/>
        </authorList>
    </citation>
    <scope>NUCLEOTIDE SEQUENCE [LARGE SCALE GENOMIC DNA]</scope>
    <source>
        <strain evidence="2">ATCC 51850 / DSM 5473 / JCM 8560 / NS-C</strain>
    </source>
</reference>
<protein>
    <submittedName>
        <fullName evidence="1">Uncharacterized protein</fullName>
    </submittedName>
</protein>
<dbReference type="KEGG" id="tlt:OCC_05706"/>
<proteinExistence type="predicted"/>
<evidence type="ECO:0000313" key="1">
    <source>
        <dbReference type="EMBL" id="EHR78736.1"/>
    </source>
</evidence>
<accession>H3ZMT9</accession>
<evidence type="ECO:0000313" key="2">
    <source>
        <dbReference type="Proteomes" id="UP000015502"/>
    </source>
</evidence>
<dbReference type="HOGENOM" id="CLU_2079544_0_0_2"/>
<sequence>MKRFFIGILFLLVLLLPFFYLYPASKGGDIFSGYVLEGKPVEIQDAVVLADTDCTPNKEYTTLTCTAIINANGEILKVRYTHPIDVPCLSRGDKVNISIQQNSTLRIVRMSKPSMKH</sequence>
<dbReference type="GeneID" id="16549898"/>
<dbReference type="Proteomes" id="UP000015502">
    <property type="component" value="Chromosome"/>
</dbReference>
<dbReference type="EMBL" id="CP006670">
    <property type="protein sequence ID" value="EHR78736.1"/>
    <property type="molecule type" value="Genomic_DNA"/>
</dbReference>
<dbReference type="RefSeq" id="WP_004068009.1">
    <property type="nucleotide sequence ID" value="NC_022084.1"/>
</dbReference>